<dbReference type="EMBL" id="MFLV01000004">
    <property type="protein sequence ID" value="OGG71974.1"/>
    <property type="molecule type" value="Genomic_DNA"/>
</dbReference>
<dbReference type="Gene3D" id="3.40.50.720">
    <property type="entry name" value="NAD(P)-binding Rossmann-like Domain"/>
    <property type="match status" value="1"/>
</dbReference>
<dbReference type="PANTHER" id="PTHR48099:SF5">
    <property type="entry name" value="C-1-TETRAHYDROFOLATE SYNTHASE, CYTOPLASMIC"/>
    <property type="match status" value="1"/>
</dbReference>
<dbReference type="GO" id="GO:0004488">
    <property type="term" value="F:methylenetetrahydrofolate dehydrogenase (NADP+) activity"/>
    <property type="evidence" value="ECO:0007669"/>
    <property type="project" value="UniProtKB-UniRule"/>
</dbReference>
<comment type="catalytic activity">
    <reaction evidence="9">
        <text>(6R)-5,10-methylene-5,6,7,8-tetrahydrofolate + NADP(+) = (6R)-5,10-methenyltetrahydrofolate + NADPH</text>
        <dbReference type="Rhea" id="RHEA:22812"/>
        <dbReference type="ChEBI" id="CHEBI:15636"/>
        <dbReference type="ChEBI" id="CHEBI:57455"/>
        <dbReference type="ChEBI" id="CHEBI:57783"/>
        <dbReference type="ChEBI" id="CHEBI:58349"/>
        <dbReference type="EC" id="1.5.1.5"/>
    </reaction>
</comment>
<dbReference type="GO" id="GO:0035999">
    <property type="term" value="P:tetrahydrofolate interconversion"/>
    <property type="evidence" value="ECO:0007669"/>
    <property type="project" value="UniProtKB-UniRule"/>
</dbReference>
<comment type="function">
    <text evidence="9">Catalyzes the oxidation of 5,10-methylenetetrahydrofolate to 5,10-methenyltetrahydrofolate and then the hydrolysis of 5,10-methenyltetrahydrofolate to 10-formyltetrahydrofolate.</text>
</comment>
<feature type="domain" description="Tetrahydrofolate dehydrogenase/cyclohydrolase catalytic" evidence="10">
    <location>
        <begin position="3"/>
        <end position="113"/>
    </location>
</feature>
<gene>
    <name evidence="9" type="primary">folD</name>
    <name evidence="12" type="ORF">A3A35_01120</name>
</gene>
<dbReference type="InterPro" id="IPR020631">
    <property type="entry name" value="THF_DH/CycHdrlase_NAD-bd_dom"/>
</dbReference>
<dbReference type="GO" id="GO:0004477">
    <property type="term" value="F:methenyltetrahydrofolate cyclohydrolase activity"/>
    <property type="evidence" value="ECO:0007669"/>
    <property type="project" value="UniProtKB-UniRule"/>
</dbReference>
<dbReference type="PRINTS" id="PR00085">
    <property type="entry name" value="THFDHDRGNASE"/>
</dbReference>
<accession>A0A1F6EE88</accession>
<keyword evidence="5 9" id="KW-0521">NADP</keyword>
<comment type="similarity">
    <text evidence="9">Belongs to the tetrahydrofolate dehydrogenase/cyclohydrolase family.</text>
</comment>
<proteinExistence type="inferred from homology"/>
<evidence type="ECO:0000256" key="7">
    <source>
        <dbReference type="ARBA" id="ARBA00023167"/>
    </source>
</evidence>
<evidence type="ECO:0000256" key="9">
    <source>
        <dbReference type="HAMAP-Rule" id="MF_01576"/>
    </source>
</evidence>
<dbReference type="InterPro" id="IPR046346">
    <property type="entry name" value="Aminoacid_DH-like_N_sf"/>
</dbReference>
<reference evidence="12 13" key="1">
    <citation type="journal article" date="2016" name="Nat. Commun.">
        <title>Thousands of microbial genomes shed light on interconnected biogeochemical processes in an aquifer system.</title>
        <authorList>
            <person name="Anantharaman K."/>
            <person name="Brown C.T."/>
            <person name="Hug L.A."/>
            <person name="Sharon I."/>
            <person name="Castelle C.J."/>
            <person name="Probst A.J."/>
            <person name="Thomas B.C."/>
            <person name="Singh A."/>
            <person name="Wilkins M.J."/>
            <person name="Karaoz U."/>
            <person name="Brodie E.L."/>
            <person name="Williams K.H."/>
            <person name="Hubbard S.S."/>
            <person name="Banfield J.F."/>
        </authorList>
    </citation>
    <scope>NUCLEOTIDE SEQUENCE [LARGE SCALE GENOMIC DNA]</scope>
</reference>
<dbReference type="GO" id="GO:0006164">
    <property type="term" value="P:purine nucleotide biosynthetic process"/>
    <property type="evidence" value="ECO:0007669"/>
    <property type="project" value="UniProtKB-KW"/>
</dbReference>
<feature type="binding site" evidence="9">
    <location>
        <begin position="158"/>
        <end position="160"/>
    </location>
    <ligand>
        <name>NADP(+)</name>
        <dbReference type="ChEBI" id="CHEBI:58349"/>
    </ligand>
</feature>
<evidence type="ECO:0000259" key="10">
    <source>
        <dbReference type="Pfam" id="PF00763"/>
    </source>
</evidence>
<dbReference type="AlphaFoldDB" id="A0A1F6EE88"/>
<evidence type="ECO:0000259" key="11">
    <source>
        <dbReference type="Pfam" id="PF02882"/>
    </source>
</evidence>
<organism evidence="12 13">
    <name type="scientific">Candidatus Kaiserbacteria bacterium RIFCSPLOWO2_01_FULL_51_21</name>
    <dbReference type="NCBI Taxonomy" id="1798508"/>
    <lineage>
        <taxon>Bacteria</taxon>
        <taxon>Candidatus Kaiseribacteriota</taxon>
    </lineage>
</organism>
<keyword evidence="3 9" id="KW-0658">Purine biosynthesis</keyword>
<evidence type="ECO:0000256" key="6">
    <source>
        <dbReference type="ARBA" id="ARBA00023002"/>
    </source>
</evidence>
<dbReference type="InterPro" id="IPR020867">
    <property type="entry name" value="THF_DH/CycHdrlase_CS"/>
</dbReference>
<keyword evidence="9" id="KW-0028">Amino-acid biosynthesis</keyword>
<keyword evidence="8 9" id="KW-0511">Multifunctional enzyme</keyword>
<comment type="caution">
    <text evidence="12">The sequence shown here is derived from an EMBL/GenBank/DDBJ whole genome shotgun (WGS) entry which is preliminary data.</text>
</comment>
<dbReference type="HAMAP" id="MF_01576">
    <property type="entry name" value="THF_DHG_CYH"/>
    <property type="match status" value="1"/>
</dbReference>
<evidence type="ECO:0000256" key="3">
    <source>
        <dbReference type="ARBA" id="ARBA00022755"/>
    </source>
</evidence>
<evidence type="ECO:0000256" key="8">
    <source>
        <dbReference type="ARBA" id="ARBA00023268"/>
    </source>
</evidence>
<keyword evidence="2 9" id="KW-0554">One-carbon metabolism</keyword>
<feature type="domain" description="Tetrahydrofolate dehydrogenase/cyclohydrolase NAD(P)-binding" evidence="11">
    <location>
        <begin position="139"/>
        <end position="268"/>
    </location>
</feature>
<evidence type="ECO:0000256" key="2">
    <source>
        <dbReference type="ARBA" id="ARBA00022563"/>
    </source>
</evidence>
<evidence type="ECO:0000313" key="13">
    <source>
        <dbReference type="Proteomes" id="UP000179115"/>
    </source>
</evidence>
<evidence type="ECO:0000313" key="12">
    <source>
        <dbReference type="EMBL" id="OGG71974.1"/>
    </source>
</evidence>
<dbReference type="EC" id="1.5.1.5" evidence="9"/>
<keyword evidence="9" id="KW-0368">Histidine biosynthesis</keyword>
<comment type="caution">
    <text evidence="9">Lacks conserved residue(s) required for the propagation of feature annotation.</text>
</comment>
<dbReference type="SUPFAM" id="SSF51735">
    <property type="entry name" value="NAD(P)-binding Rossmann-fold domains"/>
    <property type="match status" value="1"/>
</dbReference>
<comment type="catalytic activity">
    <reaction evidence="9">
        <text>(6R)-5,10-methenyltetrahydrofolate + H2O = (6R)-10-formyltetrahydrofolate + H(+)</text>
        <dbReference type="Rhea" id="RHEA:23700"/>
        <dbReference type="ChEBI" id="CHEBI:15377"/>
        <dbReference type="ChEBI" id="CHEBI:15378"/>
        <dbReference type="ChEBI" id="CHEBI:57455"/>
        <dbReference type="ChEBI" id="CHEBI:195366"/>
        <dbReference type="EC" id="3.5.4.9"/>
    </reaction>
</comment>
<dbReference type="Pfam" id="PF00763">
    <property type="entry name" value="THF_DHG_CYH"/>
    <property type="match status" value="1"/>
</dbReference>
<dbReference type="Gene3D" id="3.40.50.10860">
    <property type="entry name" value="Leucine Dehydrogenase, chain A, domain 1"/>
    <property type="match status" value="1"/>
</dbReference>
<dbReference type="PANTHER" id="PTHR48099">
    <property type="entry name" value="C-1-TETRAHYDROFOLATE SYNTHASE, CYTOPLASMIC-RELATED"/>
    <property type="match status" value="1"/>
</dbReference>
<protein>
    <recommendedName>
        <fullName evidence="9">Bifunctional protein FolD</fullName>
    </recommendedName>
    <domain>
        <recommendedName>
            <fullName evidence="9">Methylenetetrahydrofolate dehydrogenase</fullName>
            <ecNumber evidence="9">1.5.1.5</ecNumber>
        </recommendedName>
    </domain>
    <domain>
        <recommendedName>
            <fullName evidence="9">Methenyltetrahydrofolate cyclohydrolase</fullName>
            <ecNumber evidence="9">3.5.4.9</ecNumber>
        </recommendedName>
    </domain>
</protein>
<dbReference type="SUPFAM" id="SSF53223">
    <property type="entry name" value="Aminoacid dehydrogenase-like, N-terminal domain"/>
    <property type="match status" value="1"/>
</dbReference>
<dbReference type="InterPro" id="IPR020630">
    <property type="entry name" value="THF_DH/CycHdrlase_cat_dom"/>
</dbReference>
<dbReference type="Pfam" id="PF02882">
    <property type="entry name" value="THF_DHG_CYH_C"/>
    <property type="match status" value="1"/>
</dbReference>
<dbReference type="InterPro" id="IPR036291">
    <property type="entry name" value="NAD(P)-bd_dom_sf"/>
</dbReference>
<comment type="subunit">
    <text evidence="9">Homodimer.</text>
</comment>
<dbReference type="InterPro" id="IPR000672">
    <property type="entry name" value="THF_DH/CycHdrlase"/>
</dbReference>
<dbReference type="STRING" id="1798508.A3A35_01120"/>
<feature type="binding site" evidence="9">
    <location>
        <position position="224"/>
    </location>
    <ligand>
        <name>NADP(+)</name>
        <dbReference type="ChEBI" id="CHEBI:58349"/>
    </ligand>
</feature>
<keyword evidence="7 9" id="KW-0486">Methionine biosynthesis</keyword>
<dbReference type="UniPathway" id="UPA00193"/>
<dbReference type="GO" id="GO:0000105">
    <property type="term" value="P:L-histidine biosynthetic process"/>
    <property type="evidence" value="ECO:0007669"/>
    <property type="project" value="UniProtKB-KW"/>
</dbReference>
<keyword evidence="4 9" id="KW-0378">Hydrolase</keyword>
<dbReference type="Proteomes" id="UP000179115">
    <property type="component" value="Unassembled WGS sequence"/>
</dbReference>
<dbReference type="EC" id="3.5.4.9" evidence="9"/>
<evidence type="ECO:0000256" key="1">
    <source>
        <dbReference type="ARBA" id="ARBA00004777"/>
    </source>
</evidence>
<evidence type="ECO:0000256" key="5">
    <source>
        <dbReference type="ARBA" id="ARBA00022857"/>
    </source>
</evidence>
<dbReference type="PROSITE" id="PS00767">
    <property type="entry name" value="THF_DHG_CYH_2"/>
    <property type="match status" value="1"/>
</dbReference>
<sequence>MIIDGKAVAEKLKGAIRVEVRRRESPPTLCTIMIGENPVSEQFLSIKKKFAAEVGIPVRDVRFPSSAAEEKIIAKLAELSKEKQIGVIVQLPLPPSFDAERILNAVSPAQDVDVLSNDSVRQFEAGTLSALPTVIAAFDAILTEQRIMLSGKKALVIGRGKLVGAPAAVWLRRAGAVATVADSTTSDLMALTKDADIIILGAGAPWILTPDMIKEGVIILDAGTSEQGGKVVGDVDPACAEKASLFTPTPGGIGPITVAMVFKNLLTLTR</sequence>
<dbReference type="GO" id="GO:0009086">
    <property type="term" value="P:methionine biosynthetic process"/>
    <property type="evidence" value="ECO:0007669"/>
    <property type="project" value="UniProtKB-KW"/>
</dbReference>
<evidence type="ECO:0000256" key="4">
    <source>
        <dbReference type="ARBA" id="ARBA00022801"/>
    </source>
</evidence>
<name>A0A1F6EE88_9BACT</name>
<comment type="pathway">
    <text evidence="1 9">One-carbon metabolism; tetrahydrofolate interconversion.</text>
</comment>
<keyword evidence="6 9" id="KW-0560">Oxidoreductase</keyword>
<dbReference type="GO" id="GO:0005829">
    <property type="term" value="C:cytosol"/>
    <property type="evidence" value="ECO:0007669"/>
    <property type="project" value="TreeGrafter"/>
</dbReference>